<organism evidence="1 2">
    <name type="scientific">Clostridium magnum DSM 2767</name>
    <dbReference type="NCBI Taxonomy" id="1121326"/>
    <lineage>
        <taxon>Bacteria</taxon>
        <taxon>Bacillati</taxon>
        <taxon>Bacillota</taxon>
        <taxon>Clostridia</taxon>
        <taxon>Eubacteriales</taxon>
        <taxon>Clostridiaceae</taxon>
        <taxon>Clostridium</taxon>
    </lineage>
</organism>
<dbReference type="STRING" id="1121326.CLMAG_35130"/>
<dbReference type="AlphaFoldDB" id="A0A162SR31"/>
<gene>
    <name evidence="1" type="ORF">CLMAG_35130</name>
</gene>
<dbReference type="RefSeq" id="WP_066624938.1">
    <property type="nucleotide sequence ID" value="NZ_FQXL01000043.1"/>
</dbReference>
<name>A0A162SR31_9CLOT</name>
<proteinExistence type="predicted"/>
<reference evidence="1 2" key="1">
    <citation type="submission" date="2016-04" db="EMBL/GenBank/DDBJ databases">
        <title>Genome sequence of Clostridium magnum DSM 2767.</title>
        <authorList>
            <person name="Poehlein A."/>
            <person name="Uhlig R."/>
            <person name="Fischer R."/>
            <person name="Bahl H."/>
            <person name="Daniel R."/>
        </authorList>
    </citation>
    <scope>NUCLEOTIDE SEQUENCE [LARGE SCALE GENOMIC DNA]</scope>
    <source>
        <strain evidence="1 2">DSM 2767</strain>
    </source>
</reference>
<dbReference type="EMBL" id="LWAE01000003">
    <property type="protein sequence ID" value="KZL91754.1"/>
    <property type="molecule type" value="Genomic_DNA"/>
</dbReference>
<accession>A0A162SR31</accession>
<sequence>MDYLGLKEHATIFNDIEGLGFIENEIVKKNIKNKESNLTKEVKKTTKKEILDSLNSLLNSFDFIKETMQKHIIADDTDFVLQQHLFLSNGYIVIDIEDNILKVVNYEKQVFIIDMDKISKHIYSVIIEAHSPRKILVDNRSIFTSKYLEGLSINSPYDISHIVKMFYKDKFSDLKELIKLFTKEIVDDKNLLLYNLFQIKTSLNDILSNYSLMTLINKEMEFISVMCKIESVGLPFSKEAYEEFQKGMLEGYESTALELKKTYDADFRGKLDNKDEFLDLLIEKKIYSANKDFWIPEENENLHGFLVSKALVEKYKDITLDAPDDRLFLKYDFYDDYGNVKSNFEADGFYITCKEGKSIVAGTFVDLYLRIFVSLTNLEYVVTSMNENKFTEELANGAFKFISPASCFNAKNFLRAYIEGCFETLELKEYFFEKLDTKFEEEGLANLQSIFDSSTNKIIKFIKKFYRDQSRDKRFCFTEESSLHQYIKMTEADIFKTAVIDVNGAVTAFNSSNKYKIHIVGIQENKIILECDNNALNIAVDILNRKLPKAFDSYVRKVQAVCNVVSSNKLKA</sequence>
<dbReference type="PATRIC" id="fig|1121326.3.peg.3555"/>
<comment type="caution">
    <text evidence="1">The sequence shown here is derived from an EMBL/GenBank/DDBJ whole genome shotgun (WGS) entry which is preliminary data.</text>
</comment>
<dbReference type="Proteomes" id="UP000076603">
    <property type="component" value="Unassembled WGS sequence"/>
</dbReference>
<protein>
    <submittedName>
        <fullName evidence="1">Uncharacterized protein</fullName>
    </submittedName>
</protein>
<evidence type="ECO:0000313" key="2">
    <source>
        <dbReference type="Proteomes" id="UP000076603"/>
    </source>
</evidence>
<keyword evidence="2" id="KW-1185">Reference proteome</keyword>
<evidence type="ECO:0000313" key="1">
    <source>
        <dbReference type="EMBL" id="KZL91754.1"/>
    </source>
</evidence>